<keyword evidence="2" id="KW-1133">Transmembrane helix</keyword>
<dbReference type="EMBL" id="JAVDWU010000014">
    <property type="protein sequence ID" value="MDR7152821.1"/>
    <property type="molecule type" value="Genomic_DNA"/>
</dbReference>
<reference evidence="3 4" key="1">
    <citation type="submission" date="2023-07" db="EMBL/GenBank/DDBJ databases">
        <title>Sorghum-associated microbial communities from plants grown in Nebraska, USA.</title>
        <authorList>
            <person name="Schachtman D."/>
        </authorList>
    </citation>
    <scope>NUCLEOTIDE SEQUENCE [LARGE SCALE GENOMIC DNA]</scope>
    <source>
        <strain evidence="3 4">4249</strain>
    </source>
</reference>
<dbReference type="RefSeq" id="WP_310321924.1">
    <property type="nucleotide sequence ID" value="NZ_JAVDWU010000014.1"/>
</dbReference>
<evidence type="ECO:0000313" key="3">
    <source>
        <dbReference type="EMBL" id="MDR7152821.1"/>
    </source>
</evidence>
<name>A0ABU1WV64_9BURK</name>
<protein>
    <submittedName>
        <fullName evidence="3">RNA-binding Zn-ribbon protein involved in translation (DUF1610 family)</fullName>
    </submittedName>
</protein>
<feature type="transmembrane region" description="Helical" evidence="2">
    <location>
        <begin position="237"/>
        <end position="255"/>
    </location>
</feature>
<keyword evidence="1" id="KW-0175">Coiled coil</keyword>
<comment type="caution">
    <text evidence="3">The sequence shown here is derived from an EMBL/GenBank/DDBJ whole genome shotgun (WGS) entry which is preliminary data.</text>
</comment>
<sequence length="348" mass="39832">MSKSMRWSEKWFRRGLWLVAFVFAWFLVGLGGTIVGDLPQVEQRQTLDDFLDPQRAPALKQTIEAAQRAGREAQDALDQARLRLQTAQANNRAARETFSNWLATRHATERPEQDEELIQRTRDLDAYRKAEREALTAVEAQEQAALDASQTQQRAQDQLHEMEEAARETYLSAQRAQELRVFLYRLALTLPLLVAAGWLFAKKRHGTYWPFVWGFIFFAVFAFFVELVPYLPSYGGYVRYVVGIVLTVVGGRYAIRALQRYLERQQQAEALPDSQRRHELDYDLALKRLSKGVCPGCERAVDMKDPQNDFCPHCGMGLHNRCASCHSRKNAFARYCHGCGTPAELATK</sequence>
<proteinExistence type="predicted"/>
<feature type="transmembrane region" description="Helical" evidence="2">
    <location>
        <begin position="182"/>
        <end position="201"/>
    </location>
</feature>
<evidence type="ECO:0000256" key="2">
    <source>
        <dbReference type="SAM" id="Phobius"/>
    </source>
</evidence>
<organism evidence="3 4">
    <name type="scientific">Hydrogenophaga palleronii</name>
    <dbReference type="NCBI Taxonomy" id="65655"/>
    <lineage>
        <taxon>Bacteria</taxon>
        <taxon>Pseudomonadati</taxon>
        <taxon>Pseudomonadota</taxon>
        <taxon>Betaproteobacteria</taxon>
        <taxon>Burkholderiales</taxon>
        <taxon>Comamonadaceae</taxon>
        <taxon>Hydrogenophaga</taxon>
    </lineage>
</organism>
<dbReference type="Proteomes" id="UP001265700">
    <property type="component" value="Unassembled WGS sequence"/>
</dbReference>
<evidence type="ECO:0000313" key="4">
    <source>
        <dbReference type="Proteomes" id="UP001265700"/>
    </source>
</evidence>
<evidence type="ECO:0000256" key="1">
    <source>
        <dbReference type="SAM" id="Coils"/>
    </source>
</evidence>
<accession>A0ABU1WV64</accession>
<keyword evidence="2" id="KW-0812">Transmembrane</keyword>
<keyword evidence="2" id="KW-0472">Membrane</keyword>
<gene>
    <name evidence="3" type="ORF">J2W49_004799</name>
</gene>
<keyword evidence="4" id="KW-1185">Reference proteome</keyword>
<feature type="coiled-coil region" evidence="1">
    <location>
        <begin position="59"/>
        <end position="97"/>
    </location>
</feature>
<feature type="transmembrane region" description="Helical" evidence="2">
    <location>
        <begin position="208"/>
        <end position="231"/>
    </location>
</feature>